<dbReference type="Pfam" id="PF13532">
    <property type="entry name" value="2OG-FeII_Oxy_2"/>
    <property type="match status" value="1"/>
</dbReference>
<dbReference type="SUPFAM" id="SSF51197">
    <property type="entry name" value="Clavaminate synthase-like"/>
    <property type="match status" value="1"/>
</dbReference>
<feature type="binding site" evidence="5">
    <location>
        <position position="192"/>
    </location>
    <ligand>
        <name>Fe cation</name>
        <dbReference type="ChEBI" id="CHEBI:24875"/>
        <note>catalytic</note>
    </ligand>
</feature>
<keyword evidence="1 5" id="KW-0479">Metal-binding</keyword>
<name>A0AAJ6YWI1_9HYME</name>
<evidence type="ECO:0000256" key="5">
    <source>
        <dbReference type="PIRSR" id="PIRSR604574-2"/>
    </source>
</evidence>
<dbReference type="Gene3D" id="2.60.120.590">
    <property type="entry name" value="Alpha-ketoglutarate-dependent dioxygenase AlkB-like"/>
    <property type="match status" value="1"/>
</dbReference>
<evidence type="ECO:0000256" key="4">
    <source>
        <dbReference type="ARBA" id="ARBA00023004"/>
    </source>
</evidence>
<keyword evidence="7" id="KW-1185">Reference proteome</keyword>
<protein>
    <submittedName>
        <fullName evidence="8">Alkylated DNA repair protein alkB homolog 1</fullName>
    </submittedName>
</protein>
<dbReference type="InterPro" id="IPR037151">
    <property type="entry name" value="AlkB-like_sf"/>
</dbReference>
<keyword evidence="4 5" id="KW-0408">Iron</keyword>
<evidence type="ECO:0000313" key="8">
    <source>
        <dbReference type="RefSeq" id="XP_011505640.1"/>
    </source>
</evidence>
<dbReference type="GO" id="GO:0035516">
    <property type="term" value="F:broad specificity oxidative DNA demethylase activity"/>
    <property type="evidence" value="ECO:0007669"/>
    <property type="project" value="TreeGrafter"/>
</dbReference>
<dbReference type="Proteomes" id="UP000695007">
    <property type="component" value="Unplaced"/>
</dbReference>
<dbReference type="GO" id="GO:0035513">
    <property type="term" value="P:oxidative RNA demethylation"/>
    <property type="evidence" value="ECO:0007669"/>
    <property type="project" value="TreeGrafter"/>
</dbReference>
<dbReference type="GeneID" id="105368337"/>
<accession>A0AAJ6YWI1</accession>
<dbReference type="InterPro" id="IPR004574">
    <property type="entry name" value="Alkb"/>
</dbReference>
<dbReference type="AlphaFoldDB" id="A0AAJ6YWI1"/>
<evidence type="ECO:0000313" key="7">
    <source>
        <dbReference type="Proteomes" id="UP000695007"/>
    </source>
</evidence>
<feature type="binding site" evidence="5">
    <location>
        <position position="248"/>
    </location>
    <ligand>
        <name>Fe cation</name>
        <dbReference type="ChEBI" id="CHEBI:24875"/>
        <note>catalytic</note>
    </ligand>
</feature>
<keyword evidence="2" id="KW-0223">Dioxygenase</keyword>
<sequence>MFKDSFKYYKARKPPPNLEHVIDPMKPSNKNVRKMNVDFQSETGLGVKFGLKSMKEWNIYEFINIPGLILLQNPFTAKGQQEWIIKCLKEYTEKPNITNIDAHGLLSNNETWWDTCFGTMPRKDLLSRLRWTTLGYHHNWDTKHYSENLKSKMPNDLKDLIEYLARILGFQEFKAEAAIINYYKMNSTLAGHTDHSEAYLEAPLFSISFGQAAIFLIGGLKQENSAHALFLRSGDVLVMSGNSRLKYHGVPKILIDESKPWSSMPNSSINNEDWQKVNAYISDSRINVNVRQVLKPGQLNL</sequence>
<dbReference type="GO" id="GO:0005634">
    <property type="term" value="C:nucleus"/>
    <property type="evidence" value="ECO:0007669"/>
    <property type="project" value="TreeGrafter"/>
</dbReference>
<proteinExistence type="predicted"/>
<evidence type="ECO:0000256" key="2">
    <source>
        <dbReference type="ARBA" id="ARBA00022964"/>
    </source>
</evidence>
<dbReference type="KEGG" id="csol:105368337"/>
<dbReference type="RefSeq" id="XP_011505640.1">
    <property type="nucleotide sequence ID" value="XM_011507338.1"/>
</dbReference>
<feature type="binding site" evidence="5">
    <location>
        <position position="194"/>
    </location>
    <ligand>
        <name>Fe cation</name>
        <dbReference type="ChEBI" id="CHEBI:24875"/>
        <note>catalytic</note>
    </ligand>
</feature>
<comment type="cofactor">
    <cofactor evidence="5">
        <name>Fe(2+)</name>
        <dbReference type="ChEBI" id="CHEBI:29033"/>
    </cofactor>
    <text evidence="5">Binds 1 Fe(2+) ion per subunit.</text>
</comment>
<evidence type="ECO:0000256" key="1">
    <source>
        <dbReference type="ARBA" id="ARBA00022723"/>
    </source>
</evidence>
<keyword evidence="3" id="KW-0560">Oxidoreductase</keyword>
<evidence type="ECO:0000259" key="6">
    <source>
        <dbReference type="PROSITE" id="PS51471"/>
    </source>
</evidence>
<dbReference type="GO" id="GO:0005737">
    <property type="term" value="C:cytoplasm"/>
    <property type="evidence" value="ECO:0007669"/>
    <property type="project" value="TreeGrafter"/>
</dbReference>
<dbReference type="GO" id="GO:0035515">
    <property type="term" value="F:oxidative RNA demethylase activity"/>
    <property type="evidence" value="ECO:0007669"/>
    <property type="project" value="TreeGrafter"/>
</dbReference>
<dbReference type="GO" id="GO:0008198">
    <property type="term" value="F:ferrous iron binding"/>
    <property type="evidence" value="ECO:0007669"/>
    <property type="project" value="TreeGrafter"/>
</dbReference>
<dbReference type="PANTHER" id="PTHR16557">
    <property type="entry name" value="ALKYLATED DNA REPAIR PROTEIN ALKB-RELATED"/>
    <property type="match status" value="1"/>
</dbReference>
<dbReference type="InterPro" id="IPR027450">
    <property type="entry name" value="AlkB-like"/>
</dbReference>
<reference evidence="8" key="1">
    <citation type="submission" date="2025-08" db="UniProtKB">
        <authorList>
            <consortium name="RefSeq"/>
        </authorList>
    </citation>
    <scope>IDENTIFICATION</scope>
</reference>
<organism evidence="7 8">
    <name type="scientific">Ceratosolen solmsi marchali</name>
    <dbReference type="NCBI Taxonomy" id="326594"/>
    <lineage>
        <taxon>Eukaryota</taxon>
        <taxon>Metazoa</taxon>
        <taxon>Ecdysozoa</taxon>
        <taxon>Arthropoda</taxon>
        <taxon>Hexapoda</taxon>
        <taxon>Insecta</taxon>
        <taxon>Pterygota</taxon>
        <taxon>Neoptera</taxon>
        <taxon>Endopterygota</taxon>
        <taxon>Hymenoptera</taxon>
        <taxon>Apocrita</taxon>
        <taxon>Proctotrupomorpha</taxon>
        <taxon>Chalcidoidea</taxon>
        <taxon>Agaonidae</taxon>
        <taxon>Agaoninae</taxon>
        <taxon>Ceratosolen</taxon>
    </lineage>
</organism>
<dbReference type="InterPro" id="IPR005123">
    <property type="entry name" value="Oxoglu/Fe-dep_dioxygenase_dom"/>
</dbReference>
<dbReference type="CTD" id="2768870"/>
<feature type="domain" description="Fe2OG dioxygenase" evidence="6">
    <location>
        <begin position="174"/>
        <end position="294"/>
    </location>
</feature>
<evidence type="ECO:0000256" key="3">
    <source>
        <dbReference type="ARBA" id="ARBA00023002"/>
    </source>
</evidence>
<dbReference type="PROSITE" id="PS51471">
    <property type="entry name" value="FE2OG_OXY"/>
    <property type="match status" value="1"/>
</dbReference>
<gene>
    <name evidence="8" type="primary">LOC105368337</name>
</gene>
<dbReference type="PANTHER" id="PTHR16557:SF2">
    <property type="entry name" value="NUCLEIC ACID DIOXYGENASE ALKBH1"/>
    <property type="match status" value="1"/>
</dbReference>